<dbReference type="GeneID" id="98615654"/>
<evidence type="ECO:0000313" key="3">
    <source>
        <dbReference type="EMBL" id="ABD80750.1"/>
    </source>
</evidence>
<keyword evidence="2" id="KW-0472">Membrane</keyword>
<name>Q21KM9_SACD2</name>
<dbReference type="eggNOG" id="COG3152">
    <property type="taxonomic scope" value="Bacteria"/>
</dbReference>
<evidence type="ECO:0000256" key="1">
    <source>
        <dbReference type="SAM" id="MobiDB-lite"/>
    </source>
</evidence>
<dbReference type="OrthoDB" id="9812349at2"/>
<feature type="region of interest" description="Disordered" evidence="1">
    <location>
        <begin position="116"/>
        <end position="135"/>
    </location>
</feature>
<proteinExistence type="predicted"/>
<dbReference type="KEGG" id="sde:Sde_1488"/>
<evidence type="ECO:0000313" key="4">
    <source>
        <dbReference type="Proteomes" id="UP000001947"/>
    </source>
</evidence>
<feature type="transmembrane region" description="Helical" evidence="2">
    <location>
        <begin position="227"/>
        <end position="245"/>
    </location>
</feature>
<organism evidence="3 4">
    <name type="scientific">Saccharophagus degradans (strain 2-40 / ATCC 43961 / DSM 17024)</name>
    <dbReference type="NCBI Taxonomy" id="203122"/>
    <lineage>
        <taxon>Bacteria</taxon>
        <taxon>Pseudomonadati</taxon>
        <taxon>Pseudomonadota</taxon>
        <taxon>Gammaproteobacteria</taxon>
        <taxon>Cellvibrionales</taxon>
        <taxon>Cellvibrionaceae</taxon>
        <taxon>Saccharophagus</taxon>
    </lineage>
</organism>
<keyword evidence="2" id="KW-0812">Transmembrane</keyword>
<accession>Q21KM9</accession>
<protein>
    <submittedName>
        <fullName evidence="3">Uncharacterized protein</fullName>
    </submittedName>
</protein>
<sequence>MPSEALFDVVCTGLYKNERAPEEVIAAFAQLAKIDVKKAKAIIEGKRAVKKSIAHAKAYQLKTKLEQIGLDVALQRVKKDPAAMGLSLEPIEEPQVSSATPQSDSSAPSLATLSLAPLESDPADVEPVETPLPSTEMRCPKCNLQQPKAQACSGCGVIVAKVAAFAEPNESAQPQGRVLGVNTQKEEDETEVPVSTTKVLLAASVAALVGALAWQFVAVTFNYELGFLAWGIGGLIGAAAVYYGAEGDNAGYLCGALALVAILGGKYLVASSFTAQYFEELQQISSEVDLTEMADQMRAEAQKLQSALASDHALREYLVEYEYVYEDDPSAISQAVVDEHREDLELAYEDFEPMTDIYSGEDIERALGGFATSEVFKASFGWIDIIFLLLGVSTAYRMASEGSIPLLRRQ</sequence>
<dbReference type="RefSeq" id="WP_011467970.1">
    <property type="nucleotide sequence ID" value="NC_007912.1"/>
</dbReference>
<dbReference type="Proteomes" id="UP000001947">
    <property type="component" value="Chromosome"/>
</dbReference>
<dbReference type="AlphaFoldDB" id="Q21KM9"/>
<keyword evidence="2" id="KW-1133">Transmembrane helix</keyword>
<feature type="transmembrane region" description="Helical" evidence="2">
    <location>
        <begin position="252"/>
        <end position="269"/>
    </location>
</feature>
<gene>
    <name evidence="3" type="ordered locus">Sde_1488</name>
</gene>
<dbReference type="HOGENOM" id="CLU_692164_0_0_6"/>
<evidence type="ECO:0000256" key="2">
    <source>
        <dbReference type="SAM" id="Phobius"/>
    </source>
</evidence>
<dbReference type="EMBL" id="CP000282">
    <property type="protein sequence ID" value="ABD80750.1"/>
    <property type="molecule type" value="Genomic_DNA"/>
</dbReference>
<feature type="transmembrane region" description="Helical" evidence="2">
    <location>
        <begin position="199"/>
        <end position="221"/>
    </location>
</feature>
<reference evidence="3 4" key="1">
    <citation type="journal article" date="2008" name="PLoS Genet.">
        <title>Complete genome sequence of the complex carbohydrate-degrading marine bacterium, Saccharophagus degradans strain 2-40 T.</title>
        <authorList>
            <person name="Weiner R.M."/>
            <person name="Taylor L.E.II."/>
            <person name="Henrissat B."/>
            <person name="Hauser L."/>
            <person name="Land M."/>
            <person name="Coutinho P.M."/>
            <person name="Rancurel C."/>
            <person name="Saunders E.H."/>
            <person name="Longmire A.G."/>
            <person name="Zhang H."/>
            <person name="Bayer E.A."/>
            <person name="Gilbert H.J."/>
            <person name="Larimer F."/>
            <person name="Zhulin I.B."/>
            <person name="Ekborg N.A."/>
            <person name="Lamed R."/>
            <person name="Richardson P.M."/>
            <person name="Borovok I."/>
            <person name="Hutcheson S."/>
        </authorList>
    </citation>
    <scope>NUCLEOTIDE SEQUENCE [LARGE SCALE GENOMIC DNA]</scope>
    <source>
        <strain evidence="4">2-40 / ATCC 43961 / DSM 17024</strain>
    </source>
</reference>
<keyword evidence="4" id="KW-1185">Reference proteome</keyword>